<evidence type="ECO:0000256" key="1">
    <source>
        <dbReference type="SAM" id="MobiDB-lite"/>
    </source>
</evidence>
<feature type="region of interest" description="Disordered" evidence="1">
    <location>
        <begin position="255"/>
        <end position="290"/>
    </location>
</feature>
<protein>
    <submittedName>
        <fullName evidence="2">Uncharacterized protein</fullName>
    </submittedName>
</protein>
<sequence length="800" mass="92630">MECMELMESAKDILDKEDCNEFGELRDYNWNEFENTGNTKIEVKMRKRRPSSAKRHFKGKDKPKLTTIRKFQSTHNIRYDKCPKKKAPLEDIKSESWASSATGLELESIKKFSQSPKKRYEHSNLVTLRRDRHQRSKDSETIGHTFDNGQILEIKKPQPTIEGKDLEQLKIEMIREMNMNPMTKCLSVAQKLAIIQEKLHQESSHKDPNAIPQVVKKEKNSKLKEMRKDLKRLSTILRIKQRSFNKVKEDILASPKTKESTNLSNKDDQSNVWKSSEKDKSQSDSEVDSSEEFFGINEKNKVKNGKKSKFSLVKKKNLVKQKATCKVQSFKNKDIRTPFISLQSIQFKKKKEKAQMNADLQDCLNKDSSSRSIPKRKIFGKDNADLDVISIRKPLSPTLKHQGFYTHREAEFLLMNTTELYHALKKSLNKKYFELNCSSVTDSQESLQLVKKAMKLLEEYSKTRGKIKKQLAYRYEDKNSASHTSRVDDKLAEKLVDIVNQIEGLLQPSGYEFRVILGITKQIKARNQAKQLKSVRPSQKISHLKNVSFHQTSSFKTEYNKIKCHKKRKILSNEREPNKSPLIQLNFITRESQMKSPFSPVTEERNIPFIQTHKCSSFSPKKGRKRSPRKGGKQSRKDVLCRDKSSSLMKTSYIKKIDHTIIGKLQNAKESLNQTFDTESIKMRVNRRRIISTIRNKMKSKNGSPSKIPALSFKRDGKICVIPQLKKTSRKKGQSSRNVINERCLSEGPRTPLLFSNGRKLKKLNDSTMFKLISSHLDKDPTSDLESDVDSIKKKYLLRF</sequence>
<gene>
    <name evidence="2" type="ORF">ECRASSUSDP1_LOCUS4948</name>
</gene>
<organism evidence="2 3">
    <name type="scientific">Euplotes crassus</name>
    <dbReference type="NCBI Taxonomy" id="5936"/>
    <lineage>
        <taxon>Eukaryota</taxon>
        <taxon>Sar</taxon>
        <taxon>Alveolata</taxon>
        <taxon>Ciliophora</taxon>
        <taxon>Intramacronucleata</taxon>
        <taxon>Spirotrichea</taxon>
        <taxon>Hypotrichia</taxon>
        <taxon>Euplotida</taxon>
        <taxon>Euplotidae</taxon>
        <taxon>Moneuplotes</taxon>
    </lineage>
</organism>
<evidence type="ECO:0000313" key="3">
    <source>
        <dbReference type="Proteomes" id="UP001295684"/>
    </source>
</evidence>
<keyword evidence="3" id="KW-1185">Reference proteome</keyword>
<name>A0AAD1U7C9_EUPCR</name>
<dbReference type="Proteomes" id="UP001295684">
    <property type="component" value="Unassembled WGS sequence"/>
</dbReference>
<dbReference type="EMBL" id="CAMPGE010004764">
    <property type="protein sequence ID" value="CAI2363612.1"/>
    <property type="molecule type" value="Genomic_DNA"/>
</dbReference>
<comment type="caution">
    <text evidence="2">The sequence shown here is derived from an EMBL/GenBank/DDBJ whole genome shotgun (WGS) entry which is preliminary data.</text>
</comment>
<proteinExistence type="predicted"/>
<dbReference type="AlphaFoldDB" id="A0AAD1U7C9"/>
<evidence type="ECO:0000313" key="2">
    <source>
        <dbReference type="EMBL" id="CAI2363612.1"/>
    </source>
</evidence>
<accession>A0AAD1U7C9</accession>
<feature type="compositionally biased region" description="Basic and acidic residues" evidence="1">
    <location>
        <begin position="255"/>
        <end position="283"/>
    </location>
</feature>
<reference evidence="2" key="1">
    <citation type="submission" date="2023-07" db="EMBL/GenBank/DDBJ databases">
        <authorList>
            <consortium name="AG Swart"/>
            <person name="Singh M."/>
            <person name="Singh A."/>
            <person name="Seah K."/>
            <person name="Emmerich C."/>
        </authorList>
    </citation>
    <scope>NUCLEOTIDE SEQUENCE</scope>
    <source>
        <strain evidence="2">DP1</strain>
    </source>
</reference>
<feature type="compositionally biased region" description="Basic residues" evidence="1">
    <location>
        <begin position="621"/>
        <end position="634"/>
    </location>
</feature>
<feature type="region of interest" description="Disordered" evidence="1">
    <location>
        <begin position="610"/>
        <end position="641"/>
    </location>
</feature>